<dbReference type="InterPro" id="IPR009081">
    <property type="entry name" value="PP-bd_ACP"/>
</dbReference>
<dbReference type="CDD" id="cd06558">
    <property type="entry name" value="crotonase-like"/>
    <property type="match status" value="1"/>
</dbReference>
<dbReference type="Gene3D" id="6.20.390.20">
    <property type="match status" value="1"/>
</dbReference>
<dbReference type="SMART" id="SM01294">
    <property type="entry name" value="PKS_PP_betabranch"/>
    <property type="match status" value="1"/>
</dbReference>
<dbReference type="InterPro" id="IPR049552">
    <property type="entry name" value="PKS_DH_N"/>
</dbReference>
<evidence type="ECO:0000256" key="3">
    <source>
        <dbReference type="ARBA" id="ARBA00022450"/>
    </source>
</evidence>
<dbReference type="InterPro" id="IPR001753">
    <property type="entry name" value="Enoyl-CoA_hydra/iso"/>
</dbReference>
<dbReference type="Gene3D" id="3.10.129.110">
    <property type="entry name" value="Polyketide synthase dehydratase"/>
    <property type="match status" value="1"/>
</dbReference>
<dbReference type="PROSITE" id="PS00012">
    <property type="entry name" value="PHOSPHOPANTETHEINE"/>
    <property type="match status" value="1"/>
</dbReference>
<dbReference type="SMART" id="SM00822">
    <property type="entry name" value="PKS_KR"/>
    <property type="match status" value="1"/>
</dbReference>
<dbReference type="InterPro" id="IPR032821">
    <property type="entry name" value="PKS_assoc"/>
</dbReference>
<evidence type="ECO:0000256" key="2">
    <source>
        <dbReference type="ARBA" id="ARBA00004789"/>
    </source>
</evidence>
<dbReference type="InterPro" id="IPR057326">
    <property type="entry name" value="KR_dom"/>
</dbReference>
<dbReference type="PROSITE" id="PS50075">
    <property type="entry name" value="CARRIER"/>
    <property type="match status" value="2"/>
</dbReference>
<feature type="domain" description="PKS/mFAS DH" evidence="12">
    <location>
        <begin position="16"/>
        <end position="313"/>
    </location>
</feature>
<comment type="catalytic activity">
    <reaction evidence="6">
        <text>a (3S)-3-hydroxyacyl-CoA + NAD(+) = a 3-oxoacyl-CoA + NADH + H(+)</text>
        <dbReference type="Rhea" id="RHEA:22432"/>
        <dbReference type="ChEBI" id="CHEBI:15378"/>
        <dbReference type="ChEBI" id="CHEBI:57318"/>
        <dbReference type="ChEBI" id="CHEBI:57540"/>
        <dbReference type="ChEBI" id="CHEBI:57945"/>
        <dbReference type="ChEBI" id="CHEBI:90726"/>
        <dbReference type="EC" id="1.1.1.35"/>
    </reaction>
</comment>
<evidence type="ECO:0000259" key="11">
    <source>
        <dbReference type="PROSITE" id="PS52004"/>
    </source>
</evidence>
<dbReference type="Gene3D" id="1.10.1200.10">
    <property type="entry name" value="ACP-like"/>
    <property type="match status" value="2"/>
</dbReference>
<dbReference type="PANTHER" id="PTHR43775">
    <property type="entry name" value="FATTY ACID SYNTHASE"/>
    <property type="match status" value="1"/>
</dbReference>
<dbReference type="Gene3D" id="3.30.70.3290">
    <property type="match status" value="1"/>
</dbReference>
<dbReference type="Gene3D" id="3.40.50.720">
    <property type="entry name" value="NAD(P)-binding Rossmann-like Domain"/>
    <property type="match status" value="1"/>
</dbReference>
<dbReference type="PROSITE" id="PS52004">
    <property type="entry name" value="KS3_2"/>
    <property type="match status" value="1"/>
</dbReference>
<dbReference type="InterPro" id="IPR029045">
    <property type="entry name" value="ClpP/crotonase-like_dom_sf"/>
</dbReference>
<evidence type="ECO:0000313" key="14">
    <source>
        <dbReference type="Proteomes" id="UP000596857"/>
    </source>
</evidence>
<dbReference type="PROSITE" id="PS00166">
    <property type="entry name" value="ENOYL_COA_HYDRATASE"/>
    <property type="match status" value="1"/>
</dbReference>
<dbReference type="Pfam" id="PF08659">
    <property type="entry name" value="KR"/>
    <property type="match status" value="1"/>
</dbReference>
<name>A0ABX1Y8Z5_9BACL</name>
<dbReference type="InterPro" id="IPR049490">
    <property type="entry name" value="C883_1060-like_KR_N"/>
</dbReference>
<reference evidence="13 14" key="1">
    <citation type="submission" date="2019-10" db="EMBL/GenBank/DDBJ databases">
        <title>Description of Paenibacillus terricola sp. nov.</title>
        <authorList>
            <person name="Carlier A."/>
            <person name="Qi S."/>
        </authorList>
    </citation>
    <scope>NUCLEOTIDE SEQUENCE [LARGE SCALE GENOMIC DNA]</scope>
    <source>
        <strain evidence="13 14">LMG 31459</strain>
    </source>
</reference>
<proteinExistence type="inferred from homology"/>
<dbReference type="InterPro" id="IPR036736">
    <property type="entry name" value="ACP-like_sf"/>
</dbReference>
<feature type="region of interest" description="C-terminal hotdog fold" evidence="7">
    <location>
        <begin position="162"/>
        <end position="313"/>
    </location>
</feature>
<comment type="similarity">
    <text evidence="8">Belongs to the enoyl-CoA hydratase/isomerase family.</text>
</comment>
<dbReference type="SUPFAM" id="SSF52096">
    <property type="entry name" value="ClpP/crotonase"/>
    <property type="match status" value="1"/>
</dbReference>
<dbReference type="CDD" id="cd00833">
    <property type="entry name" value="PKS"/>
    <property type="match status" value="1"/>
</dbReference>
<dbReference type="Pfam" id="PF21394">
    <property type="entry name" value="Beta-ketacyl_N"/>
    <property type="match status" value="1"/>
</dbReference>
<keyword evidence="5" id="KW-0808">Transferase</keyword>
<evidence type="ECO:0000256" key="4">
    <source>
        <dbReference type="ARBA" id="ARBA00022553"/>
    </source>
</evidence>
<dbReference type="SUPFAM" id="SSF53901">
    <property type="entry name" value="Thiolase-like"/>
    <property type="match status" value="1"/>
</dbReference>
<dbReference type="SUPFAM" id="SSF47336">
    <property type="entry name" value="ACP-like"/>
    <property type="match status" value="3"/>
</dbReference>
<evidence type="ECO:0000256" key="9">
    <source>
        <dbReference type="SAM" id="MobiDB-lite"/>
    </source>
</evidence>
<dbReference type="Pfam" id="PF16197">
    <property type="entry name" value="KAsynt_C_assoc"/>
    <property type="match status" value="1"/>
</dbReference>
<keyword evidence="3" id="KW-0596">Phosphopantetheine</keyword>
<comment type="function">
    <text evidence="1">Involved in some intermediate steps for the synthesis of the antibiotic polyketide bacillaene which is involved in secondary metabolism.</text>
</comment>
<dbReference type="InterPro" id="IPR049900">
    <property type="entry name" value="PKS_mFAS_DH"/>
</dbReference>
<evidence type="ECO:0000259" key="10">
    <source>
        <dbReference type="PROSITE" id="PS50075"/>
    </source>
</evidence>
<dbReference type="InterPro" id="IPR020806">
    <property type="entry name" value="PKS_PP-bd"/>
</dbReference>
<evidence type="ECO:0000256" key="6">
    <source>
        <dbReference type="ARBA" id="ARBA00049556"/>
    </source>
</evidence>
<organism evidence="13 14">
    <name type="scientific">Paenibacillus phytohabitans</name>
    <dbReference type="NCBI Taxonomy" id="2654978"/>
    <lineage>
        <taxon>Bacteria</taxon>
        <taxon>Bacillati</taxon>
        <taxon>Bacillota</taxon>
        <taxon>Bacilli</taxon>
        <taxon>Bacillales</taxon>
        <taxon>Paenibacillaceae</taxon>
        <taxon>Paenibacillus</taxon>
    </lineage>
</organism>
<sequence length="2171" mass="238707">MSRISCPFCNSWKSRHEYGRAERCARMDALNGVKFSTVIKNSNYIVRDHRVHGVRIMPGVTLLDMIYRFLQTKGINLRDIELRKVLFSEPVSTSGQYDKKIQISFTKKADGYEVVAQSRKIKEHELLDSTWDENLRCELHLSPARTGERKSIDIQQIKSLSHRVEDMDHAYSYVRRIDIRHLEFMKGLGKLYYGDQRILAEITLGELAKEYMDQFYMHPCYLDAATLVQGFVVLQELDFSRDIQASIPMFIESFRSYEPMKEQIYVYIKDEGYPDGDIKDLMYFDIEVYNGQGQEIASFRRWGLKKIRSRELISGPQKVQSPAASPLVSSAPAKLEPVQVKAQAPLARIGDPAEEGMRKAAVTAYLKRLVSGLSGRDEAELRTDEGFYNQGLNSQHLLDIVKRLEEKLGCPLYPTLLFEYATMEELSQYILREHSNSFFSSDTVAGDVHQSVKPEPSAAAIHAYTSAWINGPLTQLSESGYPGQQEQVLVLCGQQDELLSLAGIEAGNRYTFVLPGEQFTAAQAGIYRMNFNCEDDYRQLADELQAADRMPTVLVNSLNCGGRKQGGLPESEQQVIPMFYILRELLRSKIKSAVKVLYFFDQEGSAAHPGDAAMEGFLHCIQSETDKVSYKCIGLDAENRRQLRTIFQDELYRGWDSGRRVVYEQDIRRIQTYRKAGHVAGGGKTAIRSNQVYLITGGAGGIGLKLAAHVLQQGGTAILCGRAVKLPEEAAAGLGAHQRLDYVACDVTDRTSVERLHAFVKEKYGELDGIFHCAGLTRDSLLVHKDSDVLRQVLRVKAEGTANLDEVFKGEPLTFFAAFSSVAGILGNPSQSDYAYANLYMDGYIQQRELWRAQGLRSGKSLSVNWPLWREGGMKGDEHTEFALKHRFGISLLETSAGIEALEWALQREETLLLMVPGEESRINAVLVRDGEWNEELHKETAATQPEMAPNPITRSAGGTEEDDLAIIGISGRFPGADNLPEYWELLKAGRDAVSEIDPLRWSHEEQQQIARESWGKDSSRWGGFLRDVDKFDSLLFNVAPYQAVLMDPHERVFLELAWEAFEDGGYIRSALKGQKVGVFAGAMWMQYQLYNTSRQVSTSTLSSIANRVSYYFGLTGPSLGIDTMCSSSMTALHMACQSVKNQDCAMALVGGVNLSVHPDKYLLLSQGNFASSDGRCRSFGEGGDGYVPAEAAGAILIKPLRQAERDHDRIYAVIKGSAINHGGEASGFTVPNQRAQEEAVSEAIRRSGIDAGTINYIEAHGTGTSLGDPIEIKALMNAFAPHKDEAFSCAIGSVKSNIGHAEAAAGISSIAKVLLQMQHGQLVPSIHSERINPHIRLGDSGFYIQQKLEPWKPVTRNANGRTTVYPRRAGISAFGAGGSNAHVILEQYTGSRSSGNQDQQNVDNDPYIFILSAQTPERLQAYARRMKAFMEQRTTEGHGSHKDMTAALQEVIAQMLDLPVTGIGQDHSLEELGLGPVEFIQLCDRLLASFGIQANASAVSGDLTVEELSSQLVHGVAGMEGYEAAEVRAGAVQKLSLPGLSYTLQVAREPMKHRLAVVYRTLSELLVTIGDYLEQRASAQLFTSEAGTAAQGQASKAQMQSHVQIQANPYTPGDAERLAQAWAEGAAIDWRTLYGNDVPELLSLPHYPFARKSYWIEPINPSQLITTIQEYAEPAPTAGFAAPEAFPAYAGNEVLLEHVEGGVAIIRIQDAKHNNTFTHEVIQGLTHCFHAAQQDEQVKAIVVAGNERIFSMGGTQEQLLDISDSKLSFTDAPILYRGMLECPIPVISAMEGHASGGGLLFGLYADIVVMAEESLYSAAFAKYGFTPGMGATFILEDKLGKNLAVEMMFTAKMYSGEQLKSRSASVIFRAKDKVLQEAVSIARLIAEKPRTTVSVLKQELSSRVLDSLLQCVERENEMHRITFTTSEVKAKIRHLYRAAETGGNEREAVTAATLSAPEDKGNKASLPTGGIHSGLTDHAGSTGFDSSTDSAGSSPSIHAAGAERSVKDKLTRIIANRIQLDEAELDEDMNFKDMGVDSISGVEIVRDLNESFSLQLDTIDIYDYYSINLLAAHIGRKLGSFLQVKEAEVSGIPGLKAVSAVSGTSSGIKGEAAAGISGGLAGSGVSEISASSSASSVNQEDRDLLELLSRLNEDELDVDEVAQFLEVYYE</sequence>
<dbReference type="PANTHER" id="PTHR43775:SF37">
    <property type="entry name" value="SI:DKEY-61P9.11"/>
    <property type="match status" value="1"/>
</dbReference>
<dbReference type="InterPro" id="IPR049551">
    <property type="entry name" value="PKS_DH_C"/>
</dbReference>
<dbReference type="InterPro" id="IPR020841">
    <property type="entry name" value="PKS_Beta-ketoAc_synthase_dom"/>
</dbReference>
<evidence type="ECO:0000259" key="12">
    <source>
        <dbReference type="PROSITE" id="PS52019"/>
    </source>
</evidence>
<dbReference type="InterPro" id="IPR042104">
    <property type="entry name" value="PKS_dehydratase_sf"/>
</dbReference>
<dbReference type="InterPro" id="IPR013968">
    <property type="entry name" value="PKS_KR"/>
</dbReference>
<feature type="compositionally biased region" description="Low complexity" evidence="9">
    <location>
        <begin position="1980"/>
        <end position="1997"/>
    </location>
</feature>
<evidence type="ECO:0000256" key="1">
    <source>
        <dbReference type="ARBA" id="ARBA00003299"/>
    </source>
</evidence>
<dbReference type="Pfam" id="PF14765">
    <property type="entry name" value="PS-DH"/>
    <property type="match status" value="1"/>
</dbReference>
<protein>
    <submittedName>
        <fullName evidence="13">SDR family NAD(P)-dependent oxidoreductase</fullName>
    </submittedName>
</protein>
<dbReference type="SMART" id="SM00823">
    <property type="entry name" value="PKS_PP"/>
    <property type="match status" value="3"/>
</dbReference>
<dbReference type="SUPFAM" id="SSF51735">
    <property type="entry name" value="NAD(P)-binding Rossmann-fold domains"/>
    <property type="match status" value="1"/>
</dbReference>
<evidence type="ECO:0000256" key="7">
    <source>
        <dbReference type="PROSITE-ProRule" id="PRU01363"/>
    </source>
</evidence>
<dbReference type="NCBIfam" id="NF005496">
    <property type="entry name" value="PRK07110.1"/>
    <property type="match status" value="1"/>
</dbReference>
<feature type="region of interest" description="Disordered" evidence="9">
    <location>
        <begin position="1954"/>
        <end position="2004"/>
    </location>
</feature>
<feature type="active site" description="Proton donor; for dehydratase activity" evidence="7">
    <location>
        <position position="223"/>
    </location>
</feature>
<dbReference type="SMART" id="SM00825">
    <property type="entry name" value="PKS_KS"/>
    <property type="match status" value="1"/>
</dbReference>
<dbReference type="Gene3D" id="3.90.226.10">
    <property type="entry name" value="2-enoyl-CoA Hydratase, Chain A, domain 1"/>
    <property type="match status" value="1"/>
</dbReference>
<feature type="region of interest" description="N-terminal hotdog fold" evidence="7">
    <location>
        <begin position="16"/>
        <end position="146"/>
    </location>
</feature>
<dbReference type="CDD" id="cd08953">
    <property type="entry name" value="KR_2_SDR_x"/>
    <property type="match status" value="1"/>
</dbReference>
<dbReference type="EMBL" id="WHOB01000012">
    <property type="protein sequence ID" value="NOU77410.1"/>
    <property type="molecule type" value="Genomic_DNA"/>
</dbReference>
<dbReference type="Pfam" id="PF00378">
    <property type="entry name" value="ECH_1"/>
    <property type="match status" value="1"/>
</dbReference>
<dbReference type="Pfam" id="PF00550">
    <property type="entry name" value="PP-binding"/>
    <property type="match status" value="3"/>
</dbReference>
<dbReference type="PROSITE" id="PS52019">
    <property type="entry name" value="PKS_MFAS_DH"/>
    <property type="match status" value="1"/>
</dbReference>
<dbReference type="InterPro" id="IPR014030">
    <property type="entry name" value="Ketoacyl_synth_N"/>
</dbReference>
<keyword evidence="4" id="KW-0597">Phosphoprotein</keyword>
<dbReference type="Pfam" id="PF00109">
    <property type="entry name" value="ketoacyl-synt"/>
    <property type="match status" value="1"/>
</dbReference>
<accession>A0ABX1Y8Z5</accession>
<evidence type="ECO:0000256" key="8">
    <source>
        <dbReference type="RuleBase" id="RU003707"/>
    </source>
</evidence>
<evidence type="ECO:0000256" key="5">
    <source>
        <dbReference type="ARBA" id="ARBA00022679"/>
    </source>
</evidence>
<feature type="domain" description="Carrier" evidence="10">
    <location>
        <begin position="360"/>
        <end position="434"/>
    </location>
</feature>
<dbReference type="InterPro" id="IPR050091">
    <property type="entry name" value="PKS_NRPS_Biosynth_Enz"/>
</dbReference>
<feature type="domain" description="Carrier" evidence="10">
    <location>
        <begin position="2005"/>
        <end position="2079"/>
    </location>
</feature>
<dbReference type="InterPro" id="IPR014031">
    <property type="entry name" value="Ketoacyl_synth_C"/>
</dbReference>
<dbReference type="InterPro" id="IPR006162">
    <property type="entry name" value="Ppantetheine_attach_site"/>
</dbReference>
<keyword evidence="14" id="KW-1185">Reference proteome</keyword>
<comment type="pathway">
    <text evidence="2">Antibiotic biosynthesis; bacillaene biosynthesis.</text>
</comment>
<dbReference type="InterPro" id="IPR036291">
    <property type="entry name" value="NAD(P)-bd_dom_sf"/>
</dbReference>
<dbReference type="Pfam" id="PF02801">
    <property type="entry name" value="Ketoacyl-synt_C"/>
    <property type="match status" value="1"/>
</dbReference>
<dbReference type="Proteomes" id="UP000596857">
    <property type="component" value="Unassembled WGS sequence"/>
</dbReference>
<feature type="domain" description="Ketosynthase family 3 (KS3)" evidence="11">
    <location>
        <begin position="962"/>
        <end position="1388"/>
    </location>
</feature>
<dbReference type="InterPro" id="IPR018376">
    <property type="entry name" value="Enoyl-CoA_hyd/isom_CS"/>
</dbReference>
<gene>
    <name evidence="13" type="ORF">GC101_00800</name>
</gene>
<comment type="caution">
    <text evidence="13">The sequence shown here is derived from an EMBL/GenBank/DDBJ whole genome shotgun (WGS) entry which is preliminary data.</text>
</comment>
<feature type="active site" description="Proton acceptor; for dehydratase activity" evidence="7">
    <location>
        <position position="49"/>
    </location>
</feature>
<dbReference type="Pfam" id="PF21089">
    <property type="entry name" value="PKS_DH_N"/>
    <property type="match status" value="1"/>
</dbReference>
<dbReference type="Gene3D" id="3.40.47.10">
    <property type="match status" value="1"/>
</dbReference>
<dbReference type="InterPro" id="IPR016039">
    <property type="entry name" value="Thiolase-like"/>
</dbReference>
<evidence type="ECO:0000313" key="13">
    <source>
        <dbReference type="EMBL" id="NOU77410.1"/>
    </source>
</evidence>